<evidence type="ECO:0000313" key="1">
    <source>
        <dbReference type="EMBL" id="OUN43813.1"/>
    </source>
</evidence>
<evidence type="ECO:0008006" key="3">
    <source>
        <dbReference type="Google" id="ProtNLM"/>
    </source>
</evidence>
<name>A0A1Y3U4V4_9ACTN</name>
<organism evidence="1 2">
    <name type="scientific">Enorma massiliensis</name>
    <dbReference type="NCBI Taxonomy" id="1472761"/>
    <lineage>
        <taxon>Bacteria</taxon>
        <taxon>Bacillati</taxon>
        <taxon>Actinomycetota</taxon>
        <taxon>Coriobacteriia</taxon>
        <taxon>Coriobacteriales</taxon>
        <taxon>Coriobacteriaceae</taxon>
        <taxon>Enorma</taxon>
    </lineage>
</organism>
<reference evidence="2" key="1">
    <citation type="submission" date="2017-04" db="EMBL/GenBank/DDBJ databases">
        <title>Function of individual gut microbiota members based on whole genome sequencing of pure cultures obtained from chicken caecum.</title>
        <authorList>
            <person name="Medvecky M."/>
            <person name="Cejkova D."/>
            <person name="Polansky O."/>
            <person name="Karasova D."/>
            <person name="Kubasova T."/>
            <person name="Cizek A."/>
            <person name="Rychlik I."/>
        </authorList>
    </citation>
    <scope>NUCLEOTIDE SEQUENCE [LARGE SCALE GENOMIC DNA]</scope>
    <source>
        <strain evidence="2">An70</strain>
    </source>
</reference>
<evidence type="ECO:0000313" key="2">
    <source>
        <dbReference type="Proteomes" id="UP000196560"/>
    </source>
</evidence>
<dbReference type="Pfam" id="PF00300">
    <property type="entry name" value="His_Phos_1"/>
    <property type="match status" value="1"/>
</dbReference>
<comment type="caution">
    <text evidence="1">The sequence shown here is derived from an EMBL/GenBank/DDBJ whole genome shotgun (WGS) entry which is preliminary data.</text>
</comment>
<dbReference type="EMBL" id="NFHO01000003">
    <property type="protein sequence ID" value="OUN43813.1"/>
    <property type="molecule type" value="Genomic_DNA"/>
</dbReference>
<dbReference type="CDD" id="cd07067">
    <property type="entry name" value="HP_PGM_like"/>
    <property type="match status" value="1"/>
</dbReference>
<dbReference type="SUPFAM" id="SSF53254">
    <property type="entry name" value="Phosphoglycerate mutase-like"/>
    <property type="match status" value="1"/>
</dbReference>
<dbReference type="AlphaFoldDB" id="A0A1Y3U4V4"/>
<dbReference type="eggNOG" id="COG2062">
    <property type="taxonomic scope" value="Bacteria"/>
</dbReference>
<dbReference type="STRING" id="1118060.GCA_000311845_01293"/>
<proteinExistence type="predicted"/>
<dbReference type="InterPro" id="IPR013078">
    <property type="entry name" value="His_Pase_superF_clade-1"/>
</dbReference>
<protein>
    <recommendedName>
        <fullName evidence="3">Phosphohistidine phosphatase SixA</fullName>
    </recommendedName>
</protein>
<dbReference type="InterPro" id="IPR029033">
    <property type="entry name" value="His_PPase_superfam"/>
</dbReference>
<accession>A0A1Y3U4V4</accession>
<dbReference type="Gene3D" id="3.40.50.1240">
    <property type="entry name" value="Phosphoglycerate mutase-like"/>
    <property type="match status" value="1"/>
</dbReference>
<sequence>MVKTLILVRHGQAEPSSAAVPDIERSLTDAGRAALAGPQGFPRTFALLSSDERREAALWASEALRARQTAQEVAAVLGERTITSYSYLFDQDEQRFIEHVRQTDADCLIVVGHIPFVDRVTEYLTGSRLSFRPGAAAALRLDHSLGPCQSEVIWFVQGPAV</sequence>
<dbReference type="GeneID" id="98653520"/>
<dbReference type="Proteomes" id="UP000196560">
    <property type="component" value="Unassembled WGS sequence"/>
</dbReference>
<gene>
    <name evidence="1" type="ORF">B5G21_03745</name>
</gene>
<keyword evidence="2" id="KW-1185">Reference proteome</keyword>
<dbReference type="RefSeq" id="WP_019128589.1">
    <property type="nucleotide sequence ID" value="NZ_NFHO01000003.1"/>
</dbReference>